<sequence length="343" mass="36821">MLTPTLTRPAVADLDDALQRRQFLAVLAAAGLLTACGTDDEPTSEGAQPWSFTDDRGSVINRPGRPVKIAAYETAGAALYYLGLKPAAIFSSGDMAKSKLLEGVDLTGIESVGGKAYGEIQLEKLAKIAPDIIVTAYSPKQGDPVWGFADKTVQDKVAAIAPVIALDGTKDPTAVIARFEELAKALGADLAAAPVSDAKKTFDGAVEELKSAAAAKKDLRVLAIGGYSEKLYVAKPSEFPALRQMKSWGLNLIEPTGKDPLWETLSFEHADKYPADLILVDTKDDAMTTEQLAKIPTWKRLPAVQAGQLVRWQAIEDWSYTRYTDDITVITQALQKANRTTAA</sequence>
<reference evidence="7" key="1">
    <citation type="journal article" date="2019" name="Int. J. Syst. Evol. Microbiol.">
        <title>The Global Catalogue of Microorganisms (GCM) 10K type strain sequencing project: providing services to taxonomists for standard genome sequencing and annotation.</title>
        <authorList>
            <consortium name="The Broad Institute Genomics Platform"/>
            <consortium name="The Broad Institute Genome Sequencing Center for Infectious Disease"/>
            <person name="Wu L."/>
            <person name="Ma J."/>
        </authorList>
    </citation>
    <scope>NUCLEOTIDE SEQUENCE [LARGE SCALE GENOMIC DNA]</scope>
    <source>
        <strain evidence="7">JCM 14969</strain>
    </source>
</reference>
<gene>
    <name evidence="6" type="ORF">GCM10009789_35890</name>
</gene>
<feature type="domain" description="Fe/B12 periplasmic-binding" evidence="5">
    <location>
        <begin position="67"/>
        <end position="343"/>
    </location>
</feature>
<dbReference type="InterPro" id="IPR002491">
    <property type="entry name" value="ABC_transptr_periplasmic_BD"/>
</dbReference>
<comment type="similarity">
    <text evidence="2">Belongs to the bacterial solute-binding protein 8 family.</text>
</comment>
<evidence type="ECO:0000256" key="4">
    <source>
        <dbReference type="ARBA" id="ARBA00022729"/>
    </source>
</evidence>
<evidence type="ECO:0000256" key="2">
    <source>
        <dbReference type="ARBA" id="ARBA00008814"/>
    </source>
</evidence>
<accession>A0ABP4PK15</accession>
<protein>
    <submittedName>
        <fullName evidence="6">ABC transporter substrate-binding protein</fullName>
    </submittedName>
</protein>
<evidence type="ECO:0000256" key="3">
    <source>
        <dbReference type="ARBA" id="ARBA00022448"/>
    </source>
</evidence>
<proteinExistence type="inferred from homology"/>
<evidence type="ECO:0000313" key="6">
    <source>
        <dbReference type="EMBL" id="GAA1579021.1"/>
    </source>
</evidence>
<keyword evidence="3" id="KW-0813">Transport</keyword>
<keyword evidence="7" id="KW-1185">Reference proteome</keyword>
<evidence type="ECO:0000313" key="7">
    <source>
        <dbReference type="Proteomes" id="UP001500393"/>
    </source>
</evidence>
<evidence type="ECO:0000259" key="5">
    <source>
        <dbReference type="PROSITE" id="PS50983"/>
    </source>
</evidence>
<dbReference type="Proteomes" id="UP001500393">
    <property type="component" value="Unassembled WGS sequence"/>
</dbReference>
<comment type="subcellular location">
    <subcellularLocation>
        <location evidence="1">Cell envelope</location>
    </subcellularLocation>
</comment>
<dbReference type="EMBL" id="BAAAOS010000020">
    <property type="protein sequence ID" value="GAA1579021.1"/>
    <property type="molecule type" value="Genomic_DNA"/>
</dbReference>
<dbReference type="PROSITE" id="PS50983">
    <property type="entry name" value="FE_B12_PBP"/>
    <property type="match status" value="1"/>
</dbReference>
<keyword evidence="4" id="KW-0732">Signal</keyword>
<organism evidence="6 7">
    <name type="scientific">Kribbella sancticallisti</name>
    <dbReference type="NCBI Taxonomy" id="460087"/>
    <lineage>
        <taxon>Bacteria</taxon>
        <taxon>Bacillati</taxon>
        <taxon>Actinomycetota</taxon>
        <taxon>Actinomycetes</taxon>
        <taxon>Propionibacteriales</taxon>
        <taxon>Kribbellaceae</taxon>
        <taxon>Kribbella</taxon>
    </lineage>
</organism>
<dbReference type="Pfam" id="PF01497">
    <property type="entry name" value="Peripla_BP_2"/>
    <property type="match status" value="1"/>
</dbReference>
<dbReference type="Gene3D" id="3.40.50.1980">
    <property type="entry name" value="Nitrogenase molybdenum iron protein domain"/>
    <property type="match status" value="2"/>
</dbReference>
<name>A0ABP4PK15_9ACTN</name>
<dbReference type="PANTHER" id="PTHR30532:SF24">
    <property type="entry name" value="FERRIC ENTEROBACTIN-BINDING PERIPLASMIC PROTEIN FEPB"/>
    <property type="match status" value="1"/>
</dbReference>
<dbReference type="PANTHER" id="PTHR30532">
    <property type="entry name" value="IRON III DICITRATE-BINDING PERIPLASMIC PROTEIN"/>
    <property type="match status" value="1"/>
</dbReference>
<dbReference type="SUPFAM" id="SSF53807">
    <property type="entry name" value="Helical backbone' metal receptor"/>
    <property type="match status" value="1"/>
</dbReference>
<dbReference type="PROSITE" id="PS51318">
    <property type="entry name" value="TAT"/>
    <property type="match status" value="1"/>
</dbReference>
<comment type="caution">
    <text evidence="6">The sequence shown here is derived from an EMBL/GenBank/DDBJ whole genome shotgun (WGS) entry which is preliminary data.</text>
</comment>
<dbReference type="InterPro" id="IPR051313">
    <property type="entry name" value="Bact_iron-sidero_bind"/>
</dbReference>
<evidence type="ECO:0000256" key="1">
    <source>
        <dbReference type="ARBA" id="ARBA00004196"/>
    </source>
</evidence>
<dbReference type="InterPro" id="IPR006311">
    <property type="entry name" value="TAT_signal"/>
</dbReference>
<dbReference type="RefSeq" id="WP_344215229.1">
    <property type="nucleotide sequence ID" value="NZ_BAAAOS010000020.1"/>
</dbReference>